<dbReference type="Proteomes" id="UP000014461">
    <property type="component" value="Unassembled WGS sequence"/>
</dbReference>
<organism evidence="1 2">
    <name type="scientific">Agarivorans albus MKT 106</name>
    <dbReference type="NCBI Taxonomy" id="1331007"/>
    <lineage>
        <taxon>Bacteria</taxon>
        <taxon>Pseudomonadati</taxon>
        <taxon>Pseudomonadota</taxon>
        <taxon>Gammaproteobacteria</taxon>
        <taxon>Alteromonadales</taxon>
        <taxon>Alteromonadaceae</taxon>
        <taxon>Agarivorans</taxon>
    </lineage>
</organism>
<dbReference type="EMBL" id="BARX01000045">
    <property type="protein sequence ID" value="GAD04155.1"/>
    <property type="molecule type" value="Genomic_DNA"/>
</dbReference>
<sequence>MELLVFGHAGAKVLVFPTRGGRFYEYENLGLVNSIAHKINAGQLQLYCVDSIDIESMYCFWAHPAGRIQRHQQYEDYILREVLPLMAQKNDHPCTISHGCSLGAYHAANIVFRHPHLFNKLAAFSGRFDLTWQVESFSDLFEGFYNDNVYFHTPTHYLVNLNCPQRLSELANTDLLFIIGNQDPFLQNNHTLSHILNHKGLNHRMIEWQGRAHRGRYWREMVPQYL</sequence>
<dbReference type="STRING" id="1331007.AALB_4235"/>
<dbReference type="PANTHER" id="PTHR48098">
    <property type="entry name" value="ENTEROCHELIN ESTERASE-RELATED"/>
    <property type="match status" value="1"/>
</dbReference>
<dbReference type="Gene3D" id="3.40.50.1820">
    <property type="entry name" value="alpha/beta hydrolase"/>
    <property type="match status" value="1"/>
</dbReference>
<dbReference type="PANTHER" id="PTHR48098:SF3">
    <property type="entry name" value="IRON(III) ENTEROBACTIN ESTERASE"/>
    <property type="match status" value="1"/>
</dbReference>
<dbReference type="InterPro" id="IPR000801">
    <property type="entry name" value="Esterase-like"/>
</dbReference>
<reference evidence="1" key="1">
    <citation type="journal article" date="2013" name="Genome Announc.">
        <title>Draft Genome Sequence of Agarivorans albus Strain MKT 106T, an Agarolytic Marine Bacterium.</title>
        <authorList>
            <person name="Yasuike M."/>
            <person name="Nakamura Y."/>
            <person name="Kai W."/>
            <person name="Fujiwara A."/>
            <person name="Fukui Y."/>
            <person name="Satomi M."/>
            <person name="Sano M."/>
        </authorList>
    </citation>
    <scope>NUCLEOTIDE SEQUENCE [LARGE SCALE GENOMIC DNA]</scope>
</reference>
<dbReference type="InterPro" id="IPR050583">
    <property type="entry name" value="Mycobacterial_A85_antigen"/>
</dbReference>
<name>R9PS77_AGAAL</name>
<evidence type="ECO:0000313" key="2">
    <source>
        <dbReference type="Proteomes" id="UP000014461"/>
    </source>
</evidence>
<comment type="caution">
    <text evidence="1">The sequence shown here is derived from an EMBL/GenBank/DDBJ whole genome shotgun (WGS) entry which is preliminary data.</text>
</comment>
<dbReference type="Pfam" id="PF00756">
    <property type="entry name" value="Esterase"/>
    <property type="match status" value="1"/>
</dbReference>
<dbReference type="AlphaFoldDB" id="R9PS77"/>
<dbReference type="SUPFAM" id="SSF53474">
    <property type="entry name" value="alpha/beta-Hydrolases"/>
    <property type="match status" value="1"/>
</dbReference>
<gene>
    <name evidence="1" type="ORF">AALB_4235</name>
</gene>
<evidence type="ECO:0000313" key="1">
    <source>
        <dbReference type="EMBL" id="GAD04155.1"/>
    </source>
</evidence>
<dbReference type="InterPro" id="IPR029058">
    <property type="entry name" value="AB_hydrolase_fold"/>
</dbReference>
<protein>
    <submittedName>
        <fullName evidence="1">Mll2788 protein</fullName>
    </submittedName>
</protein>
<keyword evidence="2" id="KW-1185">Reference proteome</keyword>
<proteinExistence type="predicted"/>
<accession>R9PS77</accession>